<evidence type="ECO:0000313" key="1">
    <source>
        <dbReference type="EMBL" id="GKU92196.1"/>
    </source>
</evidence>
<dbReference type="AlphaFoldDB" id="A0AAV5I3G9"/>
<name>A0AAV5I3G9_9ROSI</name>
<proteinExistence type="predicted"/>
<dbReference type="PANTHER" id="PTHR33790:SF1">
    <property type="entry name" value="PROTEIN EARLY RESPONSIVE TO DEHYDRATION 15"/>
    <property type="match status" value="1"/>
</dbReference>
<protein>
    <recommendedName>
        <fullName evidence="3">Ataxin-2 C-terminal domain-containing protein</fullName>
    </recommendedName>
</protein>
<organism evidence="1 2">
    <name type="scientific">Rubroshorea leprosula</name>
    <dbReference type="NCBI Taxonomy" id="152421"/>
    <lineage>
        <taxon>Eukaryota</taxon>
        <taxon>Viridiplantae</taxon>
        <taxon>Streptophyta</taxon>
        <taxon>Embryophyta</taxon>
        <taxon>Tracheophyta</taxon>
        <taxon>Spermatophyta</taxon>
        <taxon>Magnoliopsida</taxon>
        <taxon>eudicotyledons</taxon>
        <taxon>Gunneridae</taxon>
        <taxon>Pentapetalae</taxon>
        <taxon>rosids</taxon>
        <taxon>malvids</taxon>
        <taxon>Malvales</taxon>
        <taxon>Dipterocarpaceae</taxon>
        <taxon>Rubroshorea</taxon>
    </lineage>
</organism>
<accession>A0AAV5I3G9</accession>
<comment type="caution">
    <text evidence="1">The sequence shown here is derived from an EMBL/GenBank/DDBJ whole genome shotgun (WGS) entry which is preliminary data.</text>
</comment>
<gene>
    <name evidence="1" type="ORF">SLEP1_g5959</name>
</gene>
<dbReference type="PANTHER" id="PTHR33790">
    <property type="entry name" value="OS05G0344200 PROTEIN"/>
    <property type="match status" value="1"/>
</dbReference>
<keyword evidence="2" id="KW-1185">Reference proteome</keyword>
<dbReference type="Proteomes" id="UP001054252">
    <property type="component" value="Unassembled WGS sequence"/>
</dbReference>
<sequence length="132" mass="15205">MEVISQRSSALNPNAPIFVPLAYRTVEDFSEQWWALVHSSPCFRDYWLRECFSDPVDVDYDDHVLLDDLDGDDFFVGLEEEEKETDFNKELVPIGAMKCSRGRSKVGSPRYAEKAPKIVNVKLSPRTIHQPR</sequence>
<reference evidence="1 2" key="1">
    <citation type="journal article" date="2021" name="Commun. Biol.">
        <title>The genome of Shorea leprosula (Dipterocarpaceae) highlights the ecological relevance of drought in aseasonal tropical rainforests.</title>
        <authorList>
            <person name="Ng K.K.S."/>
            <person name="Kobayashi M.J."/>
            <person name="Fawcett J.A."/>
            <person name="Hatakeyama M."/>
            <person name="Paape T."/>
            <person name="Ng C.H."/>
            <person name="Ang C.C."/>
            <person name="Tnah L.H."/>
            <person name="Lee C.T."/>
            <person name="Nishiyama T."/>
            <person name="Sese J."/>
            <person name="O'Brien M.J."/>
            <person name="Copetti D."/>
            <person name="Mohd Noor M.I."/>
            <person name="Ong R.C."/>
            <person name="Putra M."/>
            <person name="Sireger I.Z."/>
            <person name="Indrioko S."/>
            <person name="Kosugi Y."/>
            <person name="Izuno A."/>
            <person name="Isagi Y."/>
            <person name="Lee S.L."/>
            <person name="Shimizu K.K."/>
        </authorList>
    </citation>
    <scope>NUCLEOTIDE SEQUENCE [LARGE SCALE GENOMIC DNA]</scope>
    <source>
        <strain evidence="1">214</strain>
    </source>
</reference>
<evidence type="ECO:0008006" key="3">
    <source>
        <dbReference type="Google" id="ProtNLM"/>
    </source>
</evidence>
<dbReference type="EMBL" id="BPVZ01000005">
    <property type="protein sequence ID" value="GKU92196.1"/>
    <property type="molecule type" value="Genomic_DNA"/>
</dbReference>
<dbReference type="InterPro" id="IPR040414">
    <property type="entry name" value="CID1/CID2"/>
</dbReference>
<evidence type="ECO:0000313" key="2">
    <source>
        <dbReference type="Proteomes" id="UP001054252"/>
    </source>
</evidence>